<proteinExistence type="predicted"/>
<evidence type="ECO:0000256" key="1">
    <source>
        <dbReference type="SAM" id="Coils"/>
    </source>
</evidence>
<dbReference type="SUPFAM" id="SSF48403">
    <property type="entry name" value="Ankyrin repeat"/>
    <property type="match status" value="1"/>
</dbReference>
<evidence type="ECO:0000313" key="3">
    <source>
        <dbReference type="EMBL" id="KAF2246936.1"/>
    </source>
</evidence>
<feature type="coiled-coil region" evidence="1">
    <location>
        <begin position="379"/>
        <end position="406"/>
    </location>
</feature>
<protein>
    <recommendedName>
        <fullName evidence="2">Ubiquitin-like domain-containing protein</fullName>
    </recommendedName>
</protein>
<dbReference type="AlphaFoldDB" id="A0A6A6I982"/>
<dbReference type="RefSeq" id="XP_033681940.1">
    <property type="nucleotide sequence ID" value="XM_033832465.1"/>
</dbReference>
<dbReference type="Pfam" id="PF22893">
    <property type="entry name" value="ULD_2"/>
    <property type="match status" value="1"/>
</dbReference>
<gene>
    <name evidence="3" type="ORF">BU26DRAFT_55750</name>
</gene>
<dbReference type="InterPro" id="IPR036770">
    <property type="entry name" value="Ankyrin_rpt-contain_sf"/>
</dbReference>
<dbReference type="OrthoDB" id="5431013at2759"/>
<accession>A0A6A6I982</accession>
<keyword evidence="1" id="KW-0175">Coiled coil</keyword>
<evidence type="ECO:0000313" key="4">
    <source>
        <dbReference type="Proteomes" id="UP000800094"/>
    </source>
</evidence>
<name>A0A6A6I982_9PLEO</name>
<sequence>MARSAVELLNNRIDAIECLMAAVKQDQSTQMTNFASLLVSGSRTLDVVESQSSSLEQMTASIDAVSTTMASMQRLLSLQNEQEMIKLRELDQRPPLSTGQSKGQSCADSLALVFQGTREASIGMCNLLTGFAKILLESLSQLLSFLPYIFAYLRFMQAIPVAVSFIMSDNIHLTDVLGTKHSLPFQNIRNWAVFKRMLETRFRDRPGSDKVASGYFRILNARAQSKILDEENWAESIEPGMHLVMSIEIVKLRRQVQRGSCLRHSCLGILRTTRGLGLECSACGLHCYEEDIPRRRRSEAVVYGPQDFRAEVAKTRRILWEMEKRKKTQQRSQNGGRRSKHAVYTDGMILRELQQCVALSKERANRRKEEGWMMESHAVADLRKEIAEAKEHEEREAREREELELRLFLRVHIRPAVFEAASTGPQPDDTVTDVKCIMPAPQPMKWKVARRRTLVDMVIEENSAWATTCMASAVSNGVEIDAIDPLYGTALQAAASIGCLVKSSFLLEHGADPLKESPAWRSAVHAAAMHNHGAVLGLLLKSCHRAIRAMGPQGLEKALLFRDTCDAALRAATLRGANAAVLSLLNFTDRVHVGTAICSGDESTMKIIMGEALQAGEVTMNNCVQILRNGAATGDQLSFGPDEKGFVYRRMELRL</sequence>
<dbReference type="GeneID" id="54585795"/>
<feature type="domain" description="Ubiquitin-like" evidence="2">
    <location>
        <begin position="168"/>
        <end position="248"/>
    </location>
</feature>
<dbReference type="Gene3D" id="1.25.40.20">
    <property type="entry name" value="Ankyrin repeat-containing domain"/>
    <property type="match status" value="1"/>
</dbReference>
<evidence type="ECO:0000259" key="2">
    <source>
        <dbReference type="Pfam" id="PF22893"/>
    </source>
</evidence>
<dbReference type="Proteomes" id="UP000800094">
    <property type="component" value="Unassembled WGS sequence"/>
</dbReference>
<keyword evidence="4" id="KW-1185">Reference proteome</keyword>
<dbReference type="EMBL" id="ML987198">
    <property type="protein sequence ID" value="KAF2246936.1"/>
    <property type="molecule type" value="Genomic_DNA"/>
</dbReference>
<reference evidence="3" key="1">
    <citation type="journal article" date="2020" name="Stud. Mycol.">
        <title>101 Dothideomycetes genomes: a test case for predicting lifestyles and emergence of pathogens.</title>
        <authorList>
            <person name="Haridas S."/>
            <person name="Albert R."/>
            <person name="Binder M."/>
            <person name="Bloem J."/>
            <person name="Labutti K."/>
            <person name="Salamov A."/>
            <person name="Andreopoulos B."/>
            <person name="Baker S."/>
            <person name="Barry K."/>
            <person name="Bills G."/>
            <person name="Bluhm B."/>
            <person name="Cannon C."/>
            <person name="Castanera R."/>
            <person name="Culley D."/>
            <person name="Daum C."/>
            <person name="Ezra D."/>
            <person name="Gonzalez J."/>
            <person name="Henrissat B."/>
            <person name="Kuo A."/>
            <person name="Liang C."/>
            <person name="Lipzen A."/>
            <person name="Lutzoni F."/>
            <person name="Magnuson J."/>
            <person name="Mondo S."/>
            <person name="Nolan M."/>
            <person name="Ohm R."/>
            <person name="Pangilinan J."/>
            <person name="Park H.-J."/>
            <person name="Ramirez L."/>
            <person name="Alfaro M."/>
            <person name="Sun H."/>
            <person name="Tritt A."/>
            <person name="Yoshinaga Y."/>
            <person name="Zwiers L.-H."/>
            <person name="Turgeon B."/>
            <person name="Goodwin S."/>
            <person name="Spatafora J."/>
            <person name="Crous P."/>
            <person name="Grigoriev I."/>
        </authorList>
    </citation>
    <scope>NUCLEOTIDE SEQUENCE</scope>
    <source>
        <strain evidence="3">CBS 122368</strain>
    </source>
</reference>
<dbReference type="InterPro" id="IPR054464">
    <property type="entry name" value="ULD_fung"/>
</dbReference>
<organism evidence="3 4">
    <name type="scientific">Trematosphaeria pertusa</name>
    <dbReference type="NCBI Taxonomy" id="390896"/>
    <lineage>
        <taxon>Eukaryota</taxon>
        <taxon>Fungi</taxon>
        <taxon>Dikarya</taxon>
        <taxon>Ascomycota</taxon>
        <taxon>Pezizomycotina</taxon>
        <taxon>Dothideomycetes</taxon>
        <taxon>Pleosporomycetidae</taxon>
        <taxon>Pleosporales</taxon>
        <taxon>Massarineae</taxon>
        <taxon>Trematosphaeriaceae</taxon>
        <taxon>Trematosphaeria</taxon>
    </lineage>
</organism>